<protein>
    <submittedName>
        <fullName evidence="3">Uncharacterized protein</fullName>
    </submittedName>
</protein>
<proteinExistence type="predicted"/>
<reference evidence="3 4" key="2">
    <citation type="submission" date="2020-03" db="EMBL/GenBank/DDBJ databases">
        <authorList>
            <person name="Ichikawa N."/>
            <person name="Kimura A."/>
            <person name="Kitahashi Y."/>
            <person name="Uohara A."/>
        </authorList>
    </citation>
    <scope>NUCLEOTIDE SEQUENCE [LARGE SCALE GENOMIC DNA]</scope>
    <source>
        <strain evidence="3 4">NBRC 107702</strain>
    </source>
</reference>
<reference evidence="3 4" key="1">
    <citation type="submission" date="2020-03" db="EMBL/GenBank/DDBJ databases">
        <title>Whole genome shotgun sequence of Phytohabitans flavus NBRC 107702.</title>
        <authorList>
            <person name="Komaki H."/>
            <person name="Tamura T."/>
        </authorList>
    </citation>
    <scope>NUCLEOTIDE SEQUENCE [LARGE SCALE GENOMIC DNA]</scope>
    <source>
        <strain evidence="3 4">NBRC 107702</strain>
    </source>
</reference>
<organism evidence="3 4">
    <name type="scientific">Phytohabitans flavus</name>
    <dbReference type="NCBI Taxonomy" id="1076124"/>
    <lineage>
        <taxon>Bacteria</taxon>
        <taxon>Bacillati</taxon>
        <taxon>Actinomycetota</taxon>
        <taxon>Actinomycetes</taxon>
        <taxon>Micromonosporales</taxon>
        <taxon>Micromonosporaceae</taxon>
    </lineage>
</organism>
<feature type="compositionally biased region" description="Low complexity" evidence="1">
    <location>
        <begin position="24"/>
        <end position="38"/>
    </location>
</feature>
<keyword evidence="2" id="KW-0472">Membrane</keyword>
<feature type="compositionally biased region" description="Gly residues" evidence="1">
    <location>
        <begin position="46"/>
        <end position="60"/>
    </location>
</feature>
<dbReference type="Proteomes" id="UP000502508">
    <property type="component" value="Chromosome"/>
</dbReference>
<feature type="transmembrane region" description="Helical" evidence="2">
    <location>
        <begin position="80"/>
        <end position="102"/>
    </location>
</feature>
<evidence type="ECO:0000256" key="2">
    <source>
        <dbReference type="SAM" id="Phobius"/>
    </source>
</evidence>
<evidence type="ECO:0000256" key="1">
    <source>
        <dbReference type="SAM" id="MobiDB-lite"/>
    </source>
</evidence>
<keyword evidence="4" id="KW-1185">Reference proteome</keyword>
<accession>A0A6F8Y0L7</accession>
<keyword evidence="2" id="KW-1133">Transmembrane helix</keyword>
<evidence type="ECO:0000313" key="4">
    <source>
        <dbReference type="Proteomes" id="UP000502508"/>
    </source>
</evidence>
<name>A0A6F8Y0L7_9ACTN</name>
<sequence length="182" mass="18200">MSVSTPAGDQRRPSVVSTGKKAPEGAAKSSSPAKSGSATARKSTSGGKGGGAGAGKGGGGKGRKPIAPVKVSQGRNWGPIGLFVAVGVIAVAIIGYGSYAAFQGSKSWEDRAAGIDGIVNFREQDPALAQGGQHVPGKVDYTVKPRLAASTTRTGKTAWVMCTTPRSPASTPCTAWSTARSG</sequence>
<dbReference type="KEGG" id="pfla:Pflav_059280"/>
<evidence type="ECO:0000313" key="3">
    <source>
        <dbReference type="EMBL" id="BCB79518.1"/>
    </source>
</evidence>
<dbReference type="AlphaFoldDB" id="A0A6F8Y0L7"/>
<gene>
    <name evidence="3" type="ORF">Pflav_059280</name>
</gene>
<feature type="region of interest" description="Disordered" evidence="1">
    <location>
        <begin position="1"/>
        <end position="71"/>
    </location>
</feature>
<keyword evidence="2" id="KW-0812">Transmembrane</keyword>
<dbReference type="EMBL" id="AP022870">
    <property type="protein sequence ID" value="BCB79518.1"/>
    <property type="molecule type" value="Genomic_DNA"/>
</dbReference>